<protein>
    <submittedName>
        <fullName evidence="2">Uncharacterized protein</fullName>
    </submittedName>
</protein>
<dbReference type="EMBL" id="AFZX01000058">
    <property type="protein sequence ID" value="EHL06972.1"/>
    <property type="molecule type" value="Genomic_DNA"/>
</dbReference>
<dbReference type="Proteomes" id="UP000004416">
    <property type="component" value="Unassembled WGS sequence"/>
</dbReference>
<proteinExistence type="predicted"/>
<accession>G9XN43</accession>
<dbReference type="AlphaFoldDB" id="G9XN43"/>
<keyword evidence="1" id="KW-0472">Membrane</keyword>
<organism evidence="2 3">
    <name type="scientific">Desulfitobacterium hafniense DP7</name>
    <dbReference type="NCBI Taxonomy" id="537010"/>
    <lineage>
        <taxon>Bacteria</taxon>
        <taxon>Bacillati</taxon>
        <taxon>Bacillota</taxon>
        <taxon>Clostridia</taxon>
        <taxon>Eubacteriales</taxon>
        <taxon>Desulfitobacteriaceae</taxon>
        <taxon>Desulfitobacterium</taxon>
    </lineage>
</organism>
<evidence type="ECO:0000313" key="3">
    <source>
        <dbReference type="Proteomes" id="UP000004416"/>
    </source>
</evidence>
<feature type="transmembrane region" description="Helical" evidence="1">
    <location>
        <begin position="46"/>
        <end position="72"/>
    </location>
</feature>
<evidence type="ECO:0000313" key="2">
    <source>
        <dbReference type="EMBL" id="EHL06972.1"/>
    </source>
</evidence>
<sequence length="115" mass="13418">MYGTPLANQFIQIIPRPFSVFRTMVTLNSDHSADLNLKNFLKSLQVFRVFCLFLYCVIICLKLSVNLSLFYINGTWYNNIGWCNANHINQYKRIPVKNNGQPEKMYRGTLNMTKS</sequence>
<keyword evidence="1" id="KW-1133">Transmembrane helix</keyword>
<evidence type="ECO:0000256" key="1">
    <source>
        <dbReference type="SAM" id="Phobius"/>
    </source>
</evidence>
<comment type="caution">
    <text evidence="2">The sequence shown here is derived from an EMBL/GenBank/DDBJ whole genome shotgun (WGS) entry which is preliminary data.</text>
</comment>
<reference evidence="2 3" key="1">
    <citation type="submission" date="2011-08" db="EMBL/GenBank/DDBJ databases">
        <authorList>
            <person name="Weinstock G."/>
            <person name="Sodergren E."/>
            <person name="Clifton S."/>
            <person name="Fulton L."/>
            <person name="Fulton B."/>
            <person name="Courtney L."/>
            <person name="Fronick C."/>
            <person name="Harrison M."/>
            <person name="Strong C."/>
            <person name="Farmer C."/>
            <person name="Delahaunty K."/>
            <person name="Markovic C."/>
            <person name="Hall O."/>
            <person name="Minx P."/>
            <person name="Tomlinson C."/>
            <person name="Mitreva M."/>
            <person name="Hou S."/>
            <person name="Chen J."/>
            <person name="Wollam A."/>
            <person name="Pepin K.H."/>
            <person name="Johnson M."/>
            <person name="Bhonagiri V."/>
            <person name="Zhang X."/>
            <person name="Suruliraj S."/>
            <person name="Warren W."/>
            <person name="Chinwalla A."/>
            <person name="Mardis E.R."/>
            <person name="Wilson R.K."/>
        </authorList>
    </citation>
    <scope>NUCLEOTIDE SEQUENCE [LARGE SCALE GENOMIC DNA]</scope>
    <source>
        <strain evidence="2 3">DP7</strain>
    </source>
</reference>
<name>G9XN43_DESHA</name>
<gene>
    <name evidence="2" type="ORF">HMPREF0322_02385</name>
</gene>
<dbReference type="HOGENOM" id="CLU_2105031_0_0_9"/>
<keyword evidence="1" id="KW-0812">Transmembrane</keyword>